<feature type="domain" description="Response regulatory" evidence="6">
    <location>
        <begin position="7"/>
        <end position="123"/>
    </location>
</feature>
<dbReference type="Pfam" id="PF00072">
    <property type="entry name" value="Response_reg"/>
    <property type="match status" value="1"/>
</dbReference>
<dbReference type="PROSITE" id="PS51755">
    <property type="entry name" value="OMPR_PHOB"/>
    <property type="match status" value="1"/>
</dbReference>
<evidence type="ECO:0000313" key="8">
    <source>
        <dbReference type="EMBL" id="BDC99919.1"/>
    </source>
</evidence>
<reference evidence="8 9" key="1">
    <citation type="submission" date="2021-12" db="EMBL/GenBank/DDBJ databases">
        <title>Genome sequencing of bacteria with rrn-lacking chromosome and rrn-plasmid.</title>
        <authorList>
            <person name="Anda M."/>
            <person name="Iwasaki W."/>
        </authorList>
    </citation>
    <scope>NUCLEOTIDE SEQUENCE [LARGE SCALE GENOMIC DNA]</scope>
    <source>
        <strain evidence="8 9">NBRC 101262</strain>
    </source>
</reference>
<feature type="DNA-binding region" description="OmpR/PhoB-type" evidence="5">
    <location>
        <begin position="133"/>
        <end position="227"/>
    </location>
</feature>
<dbReference type="InterPro" id="IPR011006">
    <property type="entry name" value="CheY-like_superfamily"/>
</dbReference>
<evidence type="ECO:0000256" key="1">
    <source>
        <dbReference type="ARBA" id="ARBA00022553"/>
    </source>
</evidence>
<evidence type="ECO:0000259" key="6">
    <source>
        <dbReference type="PROSITE" id="PS50110"/>
    </source>
</evidence>
<dbReference type="SMART" id="SM00448">
    <property type="entry name" value="REC"/>
    <property type="match status" value="1"/>
</dbReference>
<protein>
    <submittedName>
        <fullName evidence="8">DNA-binding response regulator</fullName>
    </submittedName>
</protein>
<dbReference type="InterPro" id="IPR001789">
    <property type="entry name" value="Sig_transdc_resp-reg_receiver"/>
</dbReference>
<dbReference type="Proteomes" id="UP001354989">
    <property type="component" value="Chromosome"/>
</dbReference>
<dbReference type="PANTHER" id="PTHR48111">
    <property type="entry name" value="REGULATOR OF RPOS"/>
    <property type="match status" value="1"/>
</dbReference>
<evidence type="ECO:0000256" key="3">
    <source>
        <dbReference type="ARBA" id="ARBA00023125"/>
    </source>
</evidence>
<dbReference type="PROSITE" id="PS50110">
    <property type="entry name" value="RESPONSE_REGULATORY"/>
    <property type="match status" value="1"/>
</dbReference>
<sequence length="229" mass="26295">MAKTGYRVLVVDDESDIREILEYNLAKEGYEVETAKNGRKGIEKAKAFKPHLILLDIMMPDQDGVETCRQLRELPEFQSTYIVFLTARSEEYSEVAAFEAGADDYINKPIKPRALLSRMQAMFRRESKMTANADQIAIGGLLIDRDSYTVQVDQQDVSLPRKEFELLYFLATHPGKVFSRDELLRNIWGADVYVLARTVDVHVRKVREKIGDQYIVTVKGVGYKFEDIF</sequence>
<dbReference type="InterPro" id="IPR039420">
    <property type="entry name" value="WalR-like"/>
</dbReference>
<dbReference type="EMBL" id="AP025292">
    <property type="protein sequence ID" value="BDC99919.1"/>
    <property type="molecule type" value="Genomic_DNA"/>
</dbReference>
<evidence type="ECO:0000256" key="4">
    <source>
        <dbReference type="PROSITE-ProRule" id="PRU00169"/>
    </source>
</evidence>
<feature type="modified residue" description="4-aspartylphosphate" evidence="4">
    <location>
        <position position="56"/>
    </location>
</feature>
<accession>A0ABM7VG39</accession>
<dbReference type="Pfam" id="PF00486">
    <property type="entry name" value="Trans_reg_C"/>
    <property type="match status" value="1"/>
</dbReference>
<keyword evidence="9" id="KW-1185">Reference proteome</keyword>
<dbReference type="SUPFAM" id="SSF52172">
    <property type="entry name" value="CheY-like"/>
    <property type="match status" value="1"/>
</dbReference>
<dbReference type="InterPro" id="IPR016032">
    <property type="entry name" value="Sig_transdc_resp-reg_C-effctor"/>
</dbReference>
<dbReference type="SMART" id="SM00862">
    <property type="entry name" value="Trans_reg_C"/>
    <property type="match status" value="1"/>
</dbReference>
<name>A0ABM7VG39_9BACT</name>
<dbReference type="SUPFAM" id="SSF46894">
    <property type="entry name" value="C-terminal effector domain of the bipartite response regulators"/>
    <property type="match status" value="1"/>
</dbReference>
<feature type="domain" description="OmpR/PhoB-type" evidence="7">
    <location>
        <begin position="133"/>
        <end position="227"/>
    </location>
</feature>
<organism evidence="8 9">
    <name type="scientific">Persicobacter psychrovividus</name>
    <dbReference type="NCBI Taxonomy" id="387638"/>
    <lineage>
        <taxon>Bacteria</taxon>
        <taxon>Pseudomonadati</taxon>
        <taxon>Bacteroidota</taxon>
        <taxon>Cytophagia</taxon>
        <taxon>Cytophagales</taxon>
        <taxon>Persicobacteraceae</taxon>
        <taxon>Persicobacter</taxon>
    </lineage>
</organism>
<evidence type="ECO:0000259" key="7">
    <source>
        <dbReference type="PROSITE" id="PS51755"/>
    </source>
</evidence>
<gene>
    <name evidence="8" type="primary">phoP_1</name>
    <name evidence="8" type="ORF">PEPS_22000</name>
</gene>
<dbReference type="GO" id="GO:0003677">
    <property type="term" value="F:DNA binding"/>
    <property type="evidence" value="ECO:0007669"/>
    <property type="project" value="UniProtKB-KW"/>
</dbReference>
<proteinExistence type="predicted"/>
<dbReference type="RefSeq" id="WP_332920059.1">
    <property type="nucleotide sequence ID" value="NZ_AP025292.1"/>
</dbReference>
<keyword evidence="1 4" id="KW-0597">Phosphoprotein</keyword>
<evidence type="ECO:0000256" key="5">
    <source>
        <dbReference type="PROSITE-ProRule" id="PRU01091"/>
    </source>
</evidence>
<evidence type="ECO:0000256" key="2">
    <source>
        <dbReference type="ARBA" id="ARBA00023012"/>
    </source>
</evidence>
<dbReference type="Gene3D" id="1.10.10.10">
    <property type="entry name" value="Winged helix-like DNA-binding domain superfamily/Winged helix DNA-binding domain"/>
    <property type="match status" value="1"/>
</dbReference>
<dbReference type="CDD" id="cd00383">
    <property type="entry name" value="trans_reg_C"/>
    <property type="match status" value="1"/>
</dbReference>
<dbReference type="InterPro" id="IPR036388">
    <property type="entry name" value="WH-like_DNA-bd_sf"/>
</dbReference>
<dbReference type="Gene3D" id="3.40.50.2300">
    <property type="match status" value="1"/>
</dbReference>
<evidence type="ECO:0000313" key="9">
    <source>
        <dbReference type="Proteomes" id="UP001354989"/>
    </source>
</evidence>
<keyword evidence="2" id="KW-0902">Two-component regulatory system</keyword>
<dbReference type="InterPro" id="IPR001867">
    <property type="entry name" value="OmpR/PhoB-type_DNA-bd"/>
</dbReference>
<keyword evidence="3 5" id="KW-0238">DNA-binding</keyword>
<dbReference type="PANTHER" id="PTHR48111:SF40">
    <property type="entry name" value="PHOSPHATE REGULON TRANSCRIPTIONAL REGULATORY PROTEIN PHOB"/>
    <property type="match status" value="1"/>
</dbReference>